<evidence type="ECO:0000313" key="2">
    <source>
        <dbReference type="Proteomes" id="UP001165080"/>
    </source>
</evidence>
<reference evidence="1 2" key="1">
    <citation type="journal article" date="2023" name="Commun. Biol.">
        <title>Reorganization of the ancestral sex-determining regions during the evolution of trioecy in Pleodorina starrii.</title>
        <authorList>
            <person name="Takahashi K."/>
            <person name="Suzuki S."/>
            <person name="Kawai-Toyooka H."/>
            <person name="Yamamoto K."/>
            <person name="Hamaji T."/>
            <person name="Ootsuki R."/>
            <person name="Yamaguchi H."/>
            <person name="Kawachi M."/>
            <person name="Higashiyama T."/>
            <person name="Nozaki H."/>
        </authorList>
    </citation>
    <scope>NUCLEOTIDE SEQUENCE [LARGE SCALE GENOMIC DNA]</scope>
    <source>
        <strain evidence="1 2">NIES-4479</strain>
    </source>
</reference>
<dbReference type="Gene3D" id="2.60.120.260">
    <property type="entry name" value="Galactose-binding domain-like"/>
    <property type="match status" value="1"/>
</dbReference>
<protein>
    <submittedName>
        <fullName evidence="1">Uncharacterized protein</fullName>
    </submittedName>
</protein>
<proteinExistence type="predicted"/>
<dbReference type="EMBL" id="BRXU01000022">
    <property type="protein sequence ID" value="GLC58405.1"/>
    <property type="molecule type" value="Genomic_DNA"/>
</dbReference>
<organism evidence="1 2">
    <name type="scientific">Pleodorina starrii</name>
    <dbReference type="NCBI Taxonomy" id="330485"/>
    <lineage>
        <taxon>Eukaryota</taxon>
        <taxon>Viridiplantae</taxon>
        <taxon>Chlorophyta</taxon>
        <taxon>core chlorophytes</taxon>
        <taxon>Chlorophyceae</taxon>
        <taxon>CS clade</taxon>
        <taxon>Chlamydomonadales</taxon>
        <taxon>Volvocaceae</taxon>
        <taxon>Pleodorina</taxon>
    </lineage>
</organism>
<evidence type="ECO:0000313" key="1">
    <source>
        <dbReference type="EMBL" id="GLC58405.1"/>
    </source>
</evidence>
<dbReference type="AlphaFoldDB" id="A0A9W6BUW5"/>
<gene>
    <name evidence="1" type="primary">PLESTB002032</name>
    <name evidence="1" type="ORF">PLESTB_001355200</name>
</gene>
<sequence>MAPWGYTWFTDVSARWIWARDFGSTTRLVYLKKAIYVASPFTVTMHIVVDDNAAVYVNDVFIAYTNLRNNGGSGHTDMTITLSTGTNRIVVRAQNTGGFIAGALIAITDNASGVTMAVSDSTWAYSAEEAHACDCNYHSGGCSMSIVPSPATACHCSYKGWWTCTGWVVACADWNDYYCQNPGGNWNTCHQGGGDCGAY</sequence>
<name>A0A9W6BUW5_9CHLO</name>
<keyword evidence="2" id="KW-1185">Reference proteome</keyword>
<dbReference type="Proteomes" id="UP001165080">
    <property type="component" value="Unassembled WGS sequence"/>
</dbReference>
<comment type="caution">
    <text evidence="1">The sequence shown here is derived from an EMBL/GenBank/DDBJ whole genome shotgun (WGS) entry which is preliminary data.</text>
</comment>
<accession>A0A9W6BUW5</accession>